<keyword evidence="5 7" id="KW-0472">Membrane</keyword>
<sequence length="399" mass="40502">MSAACDRAAEGVGNGVAAALQAVDCVAGETMASAFGRLFAPGGAMVTTLTILLGLFVAWFGINLLLGRANLSVRSLTPRMMTIGAVLTVVTSWVAYSTLVLNFTVAGPDWVAGVITGSRESATQVFAQKIDVVFQALQQASPGQAEGKDISAFSPEGMMWLGAMLFLLGTVGVLVTARIALAVLVAAGPIFVVMALFGSTRGLFTGWLKGLVMLALVPLFAVLGGSVMLELAVPILAVLVQTPGQIDPQAAMAFFLVGAVHMALMAMVLKVAATMVGGWRVFGLASDRNERSEGVSTAAAPTVVPAAATAASSAAAQPSAGGERRIPVTAFATAPAANDVGAGSASGGLRDTRVVTATAASAPGQVGSPMIGSTRARGIGSRYKSPPPRLQARQSEKVT</sequence>
<comment type="similarity">
    <text evidence="2">Belongs to the TrbL/VirB6 family.</text>
</comment>
<keyword evidence="3 7" id="KW-0812">Transmembrane</keyword>
<feature type="transmembrane region" description="Helical" evidence="7">
    <location>
        <begin position="252"/>
        <end position="279"/>
    </location>
</feature>
<accession>A0A9X2W1Y7</accession>
<feature type="transmembrane region" description="Helical" evidence="7">
    <location>
        <begin position="44"/>
        <end position="66"/>
    </location>
</feature>
<dbReference type="Proteomes" id="UP001142648">
    <property type="component" value="Unassembled WGS sequence"/>
</dbReference>
<evidence type="ECO:0000256" key="3">
    <source>
        <dbReference type="ARBA" id="ARBA00022692"/>
    </source>
</evidence>
<comment type="subcellular location">
    <subcellularLocation>
        <location evidence="1">Membrane</location>
        <topology evidence="1">Multi-pass membrane protein</topology>
    </subcellularLocation>
</comment>
<protein>
    <submittedName>
        <fullName evidence="8">Type IV secretion system protein</fullName>
    </submittedName>
</protein>
<keyword evidence="4 7" id="KW-1133">Transmembrane helix</keyword>
<reference evidence="8" key="1">
    <citation type="submission" date="2022-09" db="EMBL/GenBank/DDBJ databases">
        <title>The genome sequence of Tsuneonella sp. YG55.</title>
        <authorList>
            <person name="Liu Y."/>
        </authorList>
    </citation>
    <scope>NUCLEOTIDE SEQUENCE</scope>
    <source>
        <strain evidence="8">YG55</strain>
    </source>
</reference>
<dbReference type="AlphaFoldDB" id="A0A9X2W1Y7"/>
<dbReference type="EMBL" id="JAOAMV010000005">
    <property type="protein sequence ID" value="MCT2559508.1"/>
    <property type="molecule type" value="Genomic_DNA"/>
</dbReference>
<evidence type="ECO:0000256" key="4">
    <source>
        <dbReference type="ARBA" id="ARBA00022989"/>
    </source>
</evidence>
<evidence type="ECO:0000256" key="1">
    <source>
        <dbReference type="ARBA" id="ARBA00004141"/>
    </source>
</evidence>
<proteinExistence type="inferred from homology"/>
<dbReference type="RefSeq" id="WP_259962409.1">
    <property type="nucleotide sequence ID" value="NZ_JAOAMV010000005.1"/>
</dbReference>
<evidence type="ECO:0000256" key="6">
    <source>
        <dbReference type="SAM" id="MobiDB-lite"/>
    </source>
</evidence>
<evidence type="ECO:0000256" key="5">
    <source>
        <dbReference type="ARBA" id="ARBA00023136"/>
    </source>
</evidence>
<dbReference type="GO" id="GO:0016020">
    <property type="term" value="C:membrane"/>
    <property type="evidence" value="ECO:0007669"/>
    <property type="project" value="UniProtKB-SubCell"/>
</dbReference>
<dbReference type="Pfam" id="PF04610">
    <property type="entry name" value="TrbL"/>
    <property type="match status" value="1"/>
</dbReference>
<evidence type="ECO:0000256" key="2">
    <source>
        <dbReference type="ARBA" id="ARBA00007802"/>
    </source>
</evidence>
<name>A0A9X2W1Y7_9SPHN</name>
<feature type="transmembrane region" description="Helical" evidence="7">
    <location>
        <begin position="180"/>
        <end position="199"/>
    </location>
</feature>
<dbReference type="GO" id="GO:0030255">
    <property type="term" value="P:protein secretion by the type IV secretion system"/>
    <property type="evidence" value="ECO:0007669"/>
    <property type="project" value="InterPro"/>
</dbReference>
<evidence type="ECO:0000256" key="7">
    <source>
        <dbReference type="SAM" id="Phobius"/>
    </source>
</evidence>
<organism evidence="8 9">
    <name type="scientific">Tsuneonella litorea</name>
    <dbReference type="NCBI Taxonomy" id="2976475"/>
    <lineage>
        <taxon>Bacteria</taxon>
        <taxon>Pseudomonadati</taxon>
        <taxon>Pseudomonadota</taxon>
        <taxon>Alphaproteobacteria</taxon>
        <taxon>Sphingomonadales</taxon>
        <taxon>Erythrobacteraceae</taxon>
        <taxon>Tsuneonella</taxon>
    </lineage>
</organism>
<dbReference type="InterPro" id="IPR007688">
    <property type="entry name" value="Conjugal_tfr_TrbL/VirB6"/>
</dbReference>
<keyword evidence="9" id="KW-1185">Reference proteome</keyword>
<comment type="caution">
    <text evidence="8">The sequence shown here is derived from an EMBL/GenBank/DDBJ whole genome shotgun (WGS) entry which is preliminary data.</text>
</comment>
<feature type="region of interest" description="Disordered" evidence="6">
    <location>
        <begin position="360"/>
        <end position="399"/>
    </location>
</feature>
<feature type="transmembrane region" description="Helical" evidence="7">
    <location>
        <begin position="211"/>
        <end position="240"/>
    </location>
</feature>
<evidence type="ECO:0000313" key="8">
    <source>
        <dbReference type="EMBL" id="MCT2559508.1"/>
    </source>
</evidence>
<evidence type="ECO:0000313" key="9">
    <source>
        <dbReference type="Proteomes" id="UP001142648"/>
    </source>
</evidence>
<gene>
    <name evidence="8" type="ORF">N0B51_11010</name>
</gene>
<feature type="transmembrane region" description="Helical" evidence="7">
    <location>
        <begin position="157"/>
        <end position="175"/>
    </location>
</feature>
<feature type="transmembrane region" description="Helical" evidence="7">
    <location>
        <begin position="78"/>
        <end position="96"/>
    </location>
</feature>